<evidence type="ECO:0000256" key="4">
    <source>
        <dbReference type="ARBA" id="ARBA00022781"/>
    </source>
</evidence>
<organism evidence="15 16">
    <name type="scientific">Thermospira aquatica</name>
    <dbReference type="NCBI Taxonomy" id="2828656"/>
    <lineage>
        <taxon>Bacteria</taxon>
        <taxon>Pseudomonadati</taxon>
        <taxon>Spirochaetota</taxon>
        <taxon>Spirochaetia</taxon>
        <taxon>Brevinematales</taxon>
        <taxon>Thermospiraceae</taxon>
        <taxon>Thermospira</taxon>
    </lineage>
</organism>
<dbReference type="SUPFAM" id="SSF47917">
    <property type="entry name" value="C-terminal domain of alpha and beta subunits of F1 ATP synthase"/>
    <property type="match status" value="1"/>
</dbReference>
<feature type="domain" description="ATPase F1/V1/A1 complex alpha/beta subunit nucleotide-binding" evidence="11">
    <location>
        <begin position="216"/>
        <end position="437"/>
    </location>
</feature>
<evidence type="ECO:0000256" key="5">
    <source>
        <dbReference type="ARBA" id="ARBA00022840"/>
    </source>
</evidence>
<evidence type="ECO:0000259" key="12">
    <source>
        <dbReference type="Pfam" id="PF02874"/>
    </source>
</evidence>
<dbReference type="Gene3D" id="2.40.50.100">
    <property type="match status" value="1"/>
</dbReference>
<dbReference type="Gene3D" id="1.10.1140.10">
    <property type="entry name" value="Bovine Mitochondrial F1-atpase, Atp Synthase Beta Chain, Chain D, domain 3"/>
    <property type="match status" value="1"/>
</dbReference>
<evidence type="ECO:0000259" key="11">
    <source>
        <dbReference type="Pfam" id="PF00006"/>
    </source>
</evidence>
<evidence type="ECO:0000256" key="6">
    <source>
        <dbReference type="ARBA" id="ARBA00022967"/>
    </source>
</evidence>
<keyword evidence="2 10" id="KW-0813">Transport</keyword>
<dbReference type="EMBL" id="CP073355">
    <property type="protein sequence ID" value="URA10121.1"/>
    <property type="molecule type" value="Genomic_DNA"/>
</dbReference>
<keyword evidence="4 10" id="KW-0375">Hydrogen ion transport</keyword>
<dbReference type="RefSeq" id="WP_271435253.1">
    <property type="nucleotide sequence ID" value="NZ_CP073355.1"/>
</dbReference>
<dbReference type="CDD" id="cd01134">
    <property type="entry name" value="V_A-ATPase_A"/>
    <property type="match status" value="1"/>
</dbReference>
<keyword evidence="6 10" id="KW-1278">Translocase</keyword>
<dbReference type="Pfam" id="PF22919">
    <property type="entry name" value="ATP-synt_VA_C"/>
    <property type="match status" value="1"/>
</dbReference>
<dbReference type="HAMAP" id="MF_00309">
    <property type="entry name" value="ATP_synth_A_arch"/>
    <property type="match status" value="1"/>
</dbReference>
<keyword evidence="16" id="KW-1185">Reference proteome</keyword>
<dbReference type="GO" id="GO:0046933">
    <property type="term" value="F:proton-transporting ATP synthase activity, rotational mechanism"/>
    <property type="evidence" value="ECO:0007669"/>
    <property type="project" value="UniProtKB-UniRule"/>
</dbReference>
<keyword evidence="7 10" id="KW-0406">Ion transport</keyword>
<keyword evidence="5 10" id="KW-0067">ATP-binding</keyword>
<dbReference type="InterPro" id="IPR000194">
    <property type="entry name" value="ATPase_F1/V1/A1_a/bsu_nucl-bd"/>
</dbReference>
<evidence type="ECO:0000313" key="15">
    <source>
        <dbReference type="EMBL" id="URA10121.1"/>
    </source>
</evidence>
<name>A0AAX3BD50_9SPIR</name>
<feature type="domain" description="ATPsynthase alpha/beta subunit barrel-sandwich" evidence="13">
    <location>
        <begin position="111"/>
        <end position="198"/>
    </location>
</feature>
<sequence length="590" mass="65824">MGNTYCGKVKKVNGPLVTVSLETGPQMMEVVYVSHLQLIGEVLHISGDEAVVQVYEDTSGVKPGDDVFQSGLPLSVELGPGIIGNVFDGIQRPLEEIAKISGIYIGRGINIPALSREKKWEFVPKVKAGMRVSGGMVLGNVPETPLVEHRILVPPRVEGEVVWVASAGSYTVEDTIAEIKLSTGEREKLSLYHRWPVKFPRPVKKRLDTKEPLLTGQRIIDMFFPLSRGGTAAVPGGFGTGKTITQHQLAKWADADIIVYIGCGERGNEITEVLEDFPKLIDPKTNRPLMERTILIANTSNMPVTAREASIYTGITLAEYYRDMGYDVALMADSSSRWAEALRELSGRLEEMPAEEGFPAYLGSKLAAFYERAGNFVTLSGEEASISAIGAVSPPGGDFSEPVTQNTKRFVRCFWELDKALASSRHYPSINWMRSYSEYADECEQWWVANVDPEYRSIRLEAYSILQKEDKLQKIVKLIGPDALPDSERLYLDIARLIKIGFLQQSAYDPVDTYSTPEKQVNLLRLILQFKRKAEELVKAGVPLFEIREMQSFADIMRAKLTVPNEDLSGLDRLREAMEQEFADIETEYL</sequence>
<proteinExistence type="inferred from homology"/>
<dbReference type="Proteomes" id="UP001056539">
    <property type="component" value="Chromosome"/>
</dbReference>
<dbReference type="Gene3D" id="2.40.30.20">
    <property type="match status" value="1"/>
</dbReference>
<evidence type="ECO:0000256" key="7">
    <source>
        <dbReference type="ARBA" id="ARBA00023065"/>
    </source>
</evidence>
<dbReference type="PANTHER" id="PTHR43607:SF1">
    <property type="entry name" value="H(+)-TRANSPORTING TWO-SECTOR ATPASE"/>
    <property type="match status" value="1"/>
</dbReference>
<dbReference type="Pfam" id="PF16886">
    <property type="entry name" value="ATP-synt_ab_Xtn"/>
    <property type="match status" value="1"/>
</dbReference>
<evidence type="ECO:0000313" key="16">
    <source>
        <dbReference type="Proteomes" id="UP001056539"/>
    </source>
</evidence>
<dbReference type="PANTHER" id="PTHR43607">
    <property type="entry name" value="V-TYPE PROTON ATPASE CATALYTIC SUBUNIT A"/>
    <property type="match status" value="1"/>
</dbReference>
<evidence type="ECO:0000256" key="2">
    <source>
        <dbReference type="ARBA" id="ARBA00022448"/>
    </source>
</evidence>
<evidence type="ECO:0000256" key="10">
    <source>
        <dbReference type="HAMAP-Rule" id="MF_00309"/>
    </source>
</evidence>
<keyword evidence="3 10" id="KW-0547">Nucleotide-binding</keyword>
<dbReference type="InterPro" id="IPR027417">
    <property type="entry name" value="P-loop_NTPase"/>
</dbReference>
<comment type="catalytic activity">
    <reaction evidence="10">
        <text>ATP + H2O + 4 H(+)(in) = ADP + phosphate + 5 H(+)(out)</text>
        <dbReference type="Rhea" id="RHEA:57720"/>
        <dbReference type="ChEBI" id="CHEBI:15377"/>
        <dbReference type="ChEBI" id="CHEBI:15378"/>
        <dbReference type="ChEBI" id="CHEBI:30616"/>
        <dbReference type="ChEBI" id="CHEBI:43474"/>
        <dbReference type="ChEBI" id="CHEBI:456216"/>
        <dbReference type="EC" id="7.1.2.2"/>
    </reaction>
</comment>
<dbReference type="GO" id="GO:0042777">
    <property type="term" value="P:proton motive force-driven plasma membrane ATP synthesis"/>
    <property type="evidence" value="ECO:0007669"/>
    <property type="project" value="UniProtKB-UniRule"/>
</dbReference>
<dbReference type="NCBIfam" id="NF003220">
    <property type="entry name" value="PRK04192.1"/>
    <property type="match status" value="1"/>
</dbReference>
<protein>
    <recommendedName>
        <fullName evidence="10">V-type ATP synthase alpha chain</fullName>
        <ecNumber evidence="10">7.1.2.2</ecNumber>
    </recommendedName>
    <alternativeName>
        <fullName evidence="10">V-ATPase subunit A</fullName>
    </alternativeName>
</protein>
<dbReference type="Gene3D" id="3.40.50.300">
    <property type="entry name" value="P-loop containing nucleotide triphosphate hydrolases"/>
    <property type="match status" value="1"/>
</dbReference>
<dbReference type="InterPro" id="IPR036121">
    <property type="entry name" value="ATPase_F1/V1/A1_a/bsu_N_sf"/>
</dbReference>
<dbReference type="InterPro" id="IPR055190">
    <property type="entry name" value="ATP-synt_VA_C"/>
</dbReference>
<dbReference type="PROSITE" id="PS00152">
    <property type="entry name" value="ATPASE_ALPHA_BETA"/>
    <property type="match status" value="1"/>
</dbReference>
<dbReference type="GO" id="GO:0005524">
    <property type="term" value="F:ATP binding"/>
    <property type="evidence" value="ECO:0007669"/>
    <property type="project" value="UniProtKB-UniRule"/>
</dbReference>
<comment type="function">
    <text evidence="9 10">Produces ATP from ADP in the presence of a proton gradient across the membrane. The V-type alpha chain is a catalytic subunit.</text>
</comment>
<reference evidence="15" key="1">
    <citation type="submission" date="2021-04" db="EMBL/GenBank/DDBJ databases">
        <authorList>
            <person name="Postec A."/>
        </authorList>
    </citation>
    <scope>NUCLEOTIDE SEQUENCE</scope>
    <source>
        <strain evidence="15">F1F22</strain>
    </source>
</reference>
<dbReference type="CDD" id="cd18111">
    <property type="entry name" value="ATP-synt_V_A-type_alpha_C"/>
    <property type="match status" value="1"/>
</dbReference>
<dbReference type="InterPro" id="IPR020003">
    <property type="entry name" value="ATPase_a/bsu_AS"/>
</dbReference>
<dbReference type="Pfam" id="PF00006">
    <property type="entry name" value="ATP-synt_ab"/>
    <property type="match status" value="1"/>
</dbReference>
<evidence type="ECO:0000256" key="1">
    <source>
        <dbReference type="ARBA" id="ARBA00008936"/>
    </source>
</evidence>
<accession>A0AAX3BD50</accession>
<dbReference type="GO" id="GO:0045259">
    <property type="term" value="C:proton-transporting ATP synthase complex"/>
    <property type="evidence" value="ECO:0007669"/>
    <property type="project" value="UniProtKB-ARBA"/>
</dbReference>
<evidence type="ECO:0000256" key="3">
    <source>
        <dbReference type="ARBA" id="ARBA00022741"/>
    </source>
</evidence>
<dbReference type="EC" id="7.1.2.2" evidence="10"/>
<evidence type="ECO:0000259" key="14">
    <source>
        <dbReference type="Pfam" id="PF22919"/>
    </source>
</evidence>
<dbReference type="FunFam" id="2.40.50.100:FF:000008">
    <property type="entry name" value="V-type proton ATPase catalytic subunit A"/>
    <property type="match status" value="1"/>
</dbReference>
<dbReference type="SUPFAM" id="SSF52540">
    <property type="entry name" value="P-loop containing nucleoside triphosphate hydrolases"/>
    <property type="match status" value="1"/>
</dbReference>
<dbReference type="Pfam" id="PF02874">
    <property type="entry name" value="ATP-synt_ab_N"/>
    <property type="match status" value="1"/>
</dbReference>
<dbReference type="KEGG" id="taqu:KDW03_11665"/>
<dbReference type="InterPro" id="IPR031686">
    <property type="entry name" value="ATP-synth_a_Xtn"/>
</dbReference>
<dbReference type="InterPro" id="IPR022878">
    <property type="entry name" value="V-ATPase_asu"/>
</dbReference>
<dbReference type="SUPFAM" id="SSF50615">
    <property type="entry name" value="N-terminal domain of alpha and beta subunits of F1 ATP synthase"/>
    <property type="match status" value="1"/>
</dbReference>
<gene>
    <name evidence="10" type="primary">atpA</name>
    <name evidence="15" type="ORF">KDW03_11665</name>
</gene>
<feature type="domain" description="ATP synthase A/B type C-terminal" evidence="14">
    <location>
        <begin position="445"/>
        <end position="541"/>
    </location>
</feature>
<reference evidence="15" key="2">
    <citation type="submission" date="2022-06" db="EMBL/GenBank/DDBJ databases">
        <title>Thermospira aquatica gen. nov., sp. nov.</title>
        <authorList>
            <person name="Ben Ali Gam Z."/>
            <person name="Labat M."/>
        </authorList>
    </citation>
    <scope>NUCLEOTIDE SEQUENCE</scope>
    <source>
        <strain evidence="15">F1F22</strain>
    </source>
</reference>
<evidence type="ECO:0000259" key="13">
    <source>
        <dbReference type="Pfam" id="PF16886"/>
    </source>
</evidence>
<dbReference type="InterPro" id="IPR023366">
    <property type="entry name" value="ATP_synth_asu-like_sf"/>
</dbReference>
<feature type="binding site" evidence="10">
    <location>
        <begin position="236"/>
        <end position="243"/>
    </location>
    <ligand>
        <name>ATP</name>
        <dbReference type="ChEBI" id="CHEBI:30616"/>
    </ligand>
</feature>
<feature type="domain" description="ATPase F1/V1/A1 complex alpha/beta subunit N-terminal" evidence="12">
    <location>
        <begin position="10"/>
        <end position="67"/>
    </location>
</feature>
<keyword evidence="8 10" id="KW-0066">ATP synthesis</keyword>
<dbReference type="InterPro" id="IPR024034">
    <property type="entry name" value="ATPase_F1/V1_b/a_C"/>
</dbReference>
<dbReference type="AlphaFoldDB" id="A0AAX3BD50"/>
<evidence type="ECO:0000256" key="8">
    <source>
        <dbReference type="ARBA" id="ARBA00023310"/>
    </source>
</evidence>
<comment type="similarity">
    <text evidence="1 10">Belongs to the ATPase alpha/beta chains family.</text>
</comment>
<dbReference type="GO" id="GO:0046961">
    <property type="term" value="F:proton-transporting ATPase activity, rotational mechanism"/>
    <property type="evidence" value="ECO:0007669"/>
    <property type="project" value="InterPro"/>
</dbReference>
<evidence type="ECO:0000256" key="9">
    <source>
        <dbReference type="ARBA" id="ARBA00054855"/>
    </source>
</evidence>
<dbReference type="InterPro" id="IPR004100">
    <property type="entry name" value="ATPase_F1/V1/A1_a/bsu_N"/>
</dbReference>